<dbReference type="Proteomes" id="UP001339911">
    <property type="component" value="Unassembled WGS sequence"/>
</dbReference>
<keyword evidence="2" id="KW-1185">Reference proteome</keyword>
<dbReference type="InterPro" id="IPR021074">
    <property type="entry name" value="Formate_DH_dsu"/>
</dbReference>
<proteinExistence type="predicted"/>
<dbReference type="RefSeq" id="WP_331208816.1">
    <property type="nucleotide sequence ID" value="NZ_JAZGQL010000012.1"/>
</dbReference>
<reference evidence="1 2" key="1">
    <citation type="submission" date="2024-01" db="EMBL/GenBank/DDBJ databases">
        <title>Genome insights into Plantactinospora veratri sp. nov.</title>
        <authorList>
            <person name="Wang L."/>
        </authorList>
    </citation>
    <scope>NUCLEOTIDE SEQUENCE [LARGE SCALE GENOMIC DNA]</scope>
    <source>
        <strain evidence="1 2">NEAU-FHS4</strain>
    </source>
</reference>
<evidence type="ECO:0000313" key="2">
    <source>
        <dbReference type="Proteomes" id="UP001339911"/>
    </source>
</evidence>
<protein>
    <submittedName>
        <fullName evidence="1">Formate dehydrogenase subunit delta</fullName>
    </submittedName>
</protein>
<dbReference type="Pfam" id="PF11390">
    <property type="entry name" value="FdsD"/>
    <property type="match status" value="1"/>
</dbReference>
<accession>A0ABU7SG29</accession>
<sequence>MSTHTGTSPQVRLANEIAVHFRHQAPEQAAAAIAGHIRAFWDPRMRAELLARAEAEPDTLDPLALAAARLLTG</sequence>
<evidence type="ECO:0000313" key="1">
    <source>
        <dbReference type="EMBL" id="MEE6308537.1"/>
    </source>
</evidence>
<dbReference type="EMBL" id="JAZGQL010000012">
    <property type="protein sequence ID" value="MEE6308537.1"/>
    <property type="molecule type" value="Genomic_DNA"/>
</dbReference>
<gene>
    <name evidence="1" type="ORF">V1634_17045</name>
</gene>
<organism evidence="1 2">
    <name type="scientific">Plantactinospora veratri</name>
    <dbReference type="NCBI Taxonomy" id="1436122"/>
    <lineage>
        <taxon>Bacteria</taxon>
        <taxon>Bacillati</taxon>
        <taxon>Actinomycetota</taxon>
        <taxon>Actinomycetes</taxon>
        <taxon>Micromonosporales</taxon>
        <taxon>Micromonosporaceae</taxon>
        <taxon>Plantactinospora</taxon>
    </lineage>
</organism>
<name>A0ABU7SG29_9ACTN</name>
<comment type="caution">
    <text evidence="1">The sequence shown here is derived from an EMBL/GenBank/DDBJ whole genome shotgun (WGS) entry which is preliminary data.</text>
</comment>